<sequence>MEMSVGFADKGKDANYYIERGYRVEESELGKVYYPRRKVVKVGNIGIRYEEKPWLSSFEIDGLRPAKPRGKNYSRSMQLILQYARAFDGIRRKDVIDLCKLTPSQSSKLLGRIVDGGYLKAQGAGRATRYVLTEEGKKYR</sequence>
<dbReference type="RefSeq" id="WP_106057792.1">
    <property type="nucleotide sequence ID" value="NZ_JAPJQJ010000003.1"/>
</dbReference>
<dbReference type="KEGG" id="mdv:C5Q96_07670"/>
<accession>A0A2S0L632</accession>
<protein>
    <recommendedName>
        <fullName evidence="3">ATP-dependent DNA helicase RecG C-terminal domain-containing protein</fullName>
    </recommendedName>
</protein>
<keyword evidence="2" id="KW-1185">Reference proteome</keyword>
<reference evidence="2" key="1">
    <citation type="submission" date="2018-02" db="EMBL/GenBank/DDBJ databases">
        <authorList>
            <person name="Holder M.E."/>
            <person name="Ajami N.J."/>
            <person name="Petrosino J.F."/>
        </authorList>
    </citation>
    <scope>NUCLEOTIDE SEQUENCE [LARGE SCALE GENOMIC DNA]</scope>
    <source>
        <strain evidence="2">CCUG 47132</strain>
    </source>
</reference>
<evidence type="ECO:0008006" key="3">
    <source>
        <dbReference type="Google" id="ProtNLM"/>
    </source>
</evidence>
<dbReference type="SUPFAM" id="SSF46785">
    <property type="entry name" value="Winged helix' DNA-binding domain"/>
    <property type="match status" value="1"/>
</dbReference>
<dbReference type="Gene3D" id="1.10.10.10">
    <property type="entry name" value="Winged helix-like DNA-binding domain superfamily/Winged helix DNA-binding domain"/>
    <property type="match status" value="1"/>
</dbReference>
<gene>
    <name evidence="1" type="ORF">C5Q96_07670</name>
</gene>
<dbReference type="InterPro" id="IPR036390">
    <property type="entry name" value="WH_DNA-bd_sf"/>
</dbReference>
<dbReference type="Proteomes" id="UP000237883">
    <property type="component" value="Chromosome"/>
</dbReference>
<evidence type="ECO:0000313" key="1">
    <source>
        <dbReference type="EMBL" id="AVM48738.1"/>
    </source>
</evidence>
<dbReference type="EMBL" id="CP027228">
    <property type="protein sequence ID" value="AVM48738.1"/>
    <property type="molecule type" value="Genomic_DNA"/>
</dbReference>
<dbReference type="AlphaFoldDB" id="A0A2S0L632"/>
<evidence type="ECO:0000313" key="2">
    <source>
        <dbReference type="Proteomes" id="UP000237883"/>
    </source>
</evidence>
<proteinExistence type="predicted"/>
<organism evidence="1 2">
    <name type="scientific">Mogibacterium diversum</name>
    <dbReference type="NCBI Taxonomy" id="114527"/>
    <lineage>
        <taxon>Bacteria</taxon>
        <taxon>Bacillati</taxon>
        <taxon>Bacillota</taxon>
        <taxon>Clostridia</taxon>
        <taxon>Peptostreptococcales</taxon>
        <taxon>Anaerovoracaceae</taxon>
        <taxon>Mogibacterium</taxon>
    </lineage>
</organism>
<name>A0A2S0L632_9FIRM</name>
<dbReference type="InterPro" id="IPR036388">
    <property type="entry name" value="WH-like_DNA-bd_sf"/>
</dbReference>